<gene>
    <name evidence="1" type="ORF">ABS361_20205</name>
</gene>
<dbReference type="InterPro" id="IPR027396">
    <property type="entry name" value="DsrEFH-like"/>
</dbReference>
<dbReference type="KEGG" id="mflg:ABS361_20205"/>
<protein>
    <submittedName>
        <fullName evidence="1">DsrE family protein</fullName>
    </submittedName>
</protein>
<evidence type="ECO:0000313" key="1">
    <source>
        <dbReference type="EMBL" id="XBY44315.1"/>
    </source>
</evidence>
<sequence>MNVRLIRRLALGAALVVATAGTTYFFVTRHGHAGLHPVPAAAARSYEGQKVIYHISEGVGLLNRNAKRWVGNMENHFAATPNGDLSLVVVMNGDGVDLLAAAKSDPDLAARIDRLRAKGARFLVCRNTLVSRGIDPQADLFGVGPQDIVPAGVAEIAYLETKGYGYLRP</sequence>
<accession>A0AAU7X878</accession>
<dbReference type="PANTHER" id="PTHR37691">
    <property type="entry name" value="BLR3518 PROTEIN"/>
    <property type="match status" value="1"/>
</dbReference>
<dbReference type="PANTHER" id="PTHR37691:SF1">
    <property type="entry name" value="BLR3518 PROTEIN"/>
    <property type="match status" value="1"/>
</dbReference>
<dbReference type="Pfam" id="PF02635">
    <property type="entry name" value="DsrE"/>
    <property type="match status" value="1"/>
</dbReference>
<dbReference type="EMBL" id="CP158568">
    <property type="protein sequence ID" value="XBY44315.1"/>
    <property type="molecule type" value="Genomic_DNA"/>
</dbReference>
<dbReference type="SUPFAM" id="SSF75169">
    <property type="entry name" value="DsrEFH-like"/>
    <property type="match status" value="1"/>
</dbReference>
<dbReference type="AlphaFoldDB" id="A0AAU7X878"/>
<dbReference type="Gene3D" id="3.40.1260.10">
    <property type="entry name" value="DsrEFH-like"/>
    <property type="match status" value="1"/>
</dbReference>
<reference evidence="1" key="1">
    <citation type="submission" date="2024-06" db="EMBL/GenBank/DDBJ databases">
        <title>Methylostella associata gen. nov., sp. nov., a novel Ancalomicrobiaceae-affiliated facultatively methylotrophic bacteria that feed on methanotrophs of the genus Methylococcus.</title>
        <authorList>
            <person name="Saltykova V."/>
            <person name="Danilova O.V."/>
            <person name="Oshkin I.Y."/>
            <person name="Belova S.E."/>
            <person name="Pimenov N.V."/>
            <person name="Dedysh S.N."/>
        </authorList>
    </citation>
    <scope>NUCLEOTIDE SEQUENCE</scope>
    <source>
        <strain evidence="1">S20</strain>
    </source>
</reference>
<dbReference type="InterPro" id="IPR003787">
    <property type="entry name" value="Sulphur_relay_DsrE/F-like"/>
</dbReference>
<organism evidence="1">
    <name type="scientific">Methyloraptor flagellatus</name>
    <dbReference type="NCBI Taxonomy" id="3162530"/>
    <lineage>
        <taxon>Bacteria</taxon>
        <taxon>Pseudomonadati</taxon>
        <taxon>Pseudomonadota</taxon>
        <taxon>Alphaproteobacteria</taxon>
        <taxon>Hyphomicrobiales</taxon>
        <taxon>Ancalomicrobiaceae</taxon>
        <taxon>Methyloraptor</taxon>
    </lineage>
</organism>
<proteinExistence type="predicted"/>
<dbReference type="RefSeq" id="WP_407049407.1">
    <property type="nucleotide sequence ID" value="NZ_CP158568.1"/>
</dbReference>
<name>A0AAU7X878_9HYPH</name>